<name>A0ABQ5HME9_9ASTR</name>
<evidence type="ECO:0000313" key="2">
    <source>
        <dbReference type="Proteomes" id="UP001151760"/>
    </source>
</evidence>
<gene>
    <name evidence="1" type="ORF">Tco_1070401</name>
</gene>
<evidence type="ECO:0000313" key="1">
    <source>
        <dbReference type="EMBL" id="GJT88684.1"/>
    </source>
</evidence>
<organism evidence="1 2">
    <name type="scientific">Tanacetum coccineum</name>
    <dbReference type="NCBI Taxonomy" id="301880"/>
    <lineage>
        <taxon>Eukaryota</taxon>
        <taxon>Viridiplantae</taxon>
        <taxon>Streptophyta</taxon>
        <taxon>Embryophyta</taxon>
        <taxon>Tracheophyta</taxon>
        <taxon>Spermatophyta</taxon>
        <taxon>Magnoliopsida</taxon>
        <taxon>eudicotyledons</taxon>
        <taxon>Gunneridae</taxon>
        <taxon>Pentapetalae</taxon>
        <taxon>asterids</taxon>
        <taxon>campanulids</taxon>
        <taxon>Asterales</taxon>
        <taxon>Asteraceae</taxon>
        <taxon>Asteroideae</taxon>
        <taxon>Anthemideae</taxon>
        <taxon>Anthemidinae</taxon>
        <taxon>Tanacetum</taxon>
    </lineage>
</organism>
<dbReference type="EMBL" id="BQNB010019753">
    <property type="protein sequence ID" value="GJT88684.1"/>
    <property type="molecule type" value="Genomic_DNA"/>
</dbReference>
<dbReference type="Proteomes" id="UP001151760">
    <property type="component" value="Unassembled WGS sequence"/>
</dbReference>
<reference evidence="1" key="2">
    <citation type="submission" date="2022-01" db="EMBL/GenBank/DDBJ databases">
        <authorList>
            <person name="Yamashiro T."/>
            <person name="Shiraishi A."/>
            <person name="Satake H."/>
            <person name="Nakayama K."/>
        </authorList>
    </citation>
    <scope>NUCLEOTIDE SEQUENCE</scope>
</reference>
<comment type="caution">
    <text evidence="1">The sequence shown here is derived from an EMBL/GenBank/DDBJ whole genome shotgun (WGS) entry which is preliminary data.</text>
</comment>
<proteinExistence type="predicted"/>
<reference evidence="1" key="1">
    <citation type="journal article" date="2022" name="Int. J. Mol. Sci.">
        <title>Draft Genome of Tanacetum Coccineum: Genomic Comparison of Closely Related Tanacetum-Family Plants.</title>
        <authorList>
            <person name="Yamashiro T."/>
            <person name="Shiraishi A."/>
            <person name="Nakayama K."/>
            <person name="Satake H."/>
        </authorList>
    </citation>
    <scope>NUCLEOTIDE SEQUENCE</scope>
</reference>
<keyword evidence="2" id="KW-1185">Reference proteome</keyword>
<accession>A0ABQ5HME9</accession>
<protein>
    <submittedName>
        <fullName evidence="1">Uncharacterized protein</fullName>
    </submittedName>
</protein>
<sequence length="98" mass="11290">MYIMMSRLRTRVYSPGPFWGVTVWYLEQGYGSPVMLFLQRISREADPLESSPPPVSVAPTVSPFLCLDDSESDTKMPERHVSLTPHDDMLTRWRSRAE</sequence>